<comment type="caution">
    <text evidence="1">The sequence shown here is derived from an EMBL/GenBank/DDBJ whole genome shotgun (WGS) entry which is preliminary data.</text>
</comment>
<evidence type="ECO:0000313" key="1">
    <source>
        <dbReference type="EMBL" id="RQT14377.1"/>
    </source>
</evidence>
<sequence length="64" mass="7603">MRYMVKVFVMLLDFATLPEKSRRDFLGRMNEFLIMSPMQKRRAVSEWKQALEDRGESGEGVHRP</sequence>
<dbReference type="EMBL" id="QTQV01000010">
    <property type="protein sequence ID" value="RQT14377.1"/>
    <property type="molecule type" value="Genomic_DNA"/>
</dbReference>
<organism evidence="1 2">
    <name type="scientific">Burkholderia contaminans</name>
    <dbReference type="NCBI Taxonomy" id="488447"/>
    <lineage>
        <taxon>Bacteria</taxon>
        <taxon>Pseudomonadati</taxon>
        <taxon>Pseudomonadota</taxon>
        <taxon>Betaproteobacteria</taxon>
        <taxon>Burkholderiales</taxon>
        <taxon>Burkholderiaceae</taxon>
        <taxon>Burkholderia</taxon>
        <taxon>Burkholderia cepacia complex</taxon>
    </lineage>
</organism>
<proteinExistence type="predicted"/>
<gene>
    <name evidence="1" type="ORF">DF051_18960</name>
</gene>
<reference evidence="1 2" key="1">
    <citation type="submission" date="2018-08" db="EMBL/GenBank/DDBJ databases">
        <title>Comparative analysis of Burkholderia isolates from Puerto Rico.</title>
        <authorList>
            <person name="Hall C."/>
            <person name="Sahl J."/>
            <person name="Wagner D."/>
        </authorList>
    </citation>
    <scope>NUCLEOTIDE SEQUENCE [LARGE SCALE GENOMIC DNA]</scope>
    <source>
        <strain evidence="1 2">Bp9025</strain>
    </source>
</reference>
<dbReference type="AlphaFoldDB" id="A0A3N8PRS2"/>
<evidence type="ECO:0000313" key="2">
    <source>
        <dbReference type="Proteomes" id="UP000277921"/>
    </source>
</evidence>
<accession>A0A3N8PRS2</accession>
<protein>
    <submittedName>
        <fullName evidence="1">Uncharacterized protein</fullName>
    </submittedName>
</protein>
<name>A0A3N8PRS2_9BURK</name>
<dbReference type="Proteomes" id="UP000277921">
    <property type="component" value="Unassembled WGS sequence"/>
</dbReference>